<accession>A0A4V1Y403</accession>
<protein>
    <submittedName>
        <fullName evidence="1">Uncharacterized protein</fullName>
    </submittedName>
</protein>
<evidence type="ECO:0000313" key="2">
    <source>
        <dbReference type="Proteomes" id="UP000291920"/>
    </source>
</evidence>
<dbReference type="AlphaFoldDB" id="A0A4V1Y403"/>
<reference evidence="1 2" key="1">
    <citation type="submission" date="2018-12" db="EMBL/GenBank/DDBJ databases">
        <title>Unveiling genomic diversity among members of the Bifidobacterium pseudolongum species, a widely distributed gut commensal of the animal kingdom.</title>
        <authorList>
            <person name="Lugli G.A."/>
            <person name="Duranti S."/>
            <person name="Albert K."/>
            <person name="Mancabelli L."/>
            <person name="Napoli S."/>
            <person name="Viappiani A."/>
            <person name="Anzalone R."/>
            <person name="Longhi G."/>
            <person name="Milani C."/>
            <person name="Turroni F."/>
            <person name="Alessandri G."/>
            <person name="Sela D.A."/>
            <person name="Van Sinderen D."/>
            <person name="Ventura M."/>
        </authorList>
    </citation>
    <scope>NUCLEOTIDE SEQUENCE [LARGE SCALE GENOMIC DNA]</scope>
    <source>
        <strain evidence="1 2">2017B</strain>
    </source>
</reference>
<name>A0A4V1Y403_9BIFI</name>
<proteinExistence type="predicted"/>
<dbReference type="Proteomes" id="UP000291920">
    <property type="component" value="Unassembled WGS sequence"/>
</dbReference>
<organism evidence="1 2">
    <name type="scientific">Bifidobacterium pseudolongum subsp. globosum</name>
    <dbReference type="NCBI Taxonomy" id="1690"/>
    <lineage>
        <taxon>Bacteria</taxon>
        <taxon>Bacillati</taxon>
        <taxon>Actinomycetota</taxon>
        <taxon>Actinomycetes</taxon>
        <taxon>Bifidobacteriales</taxon>
        <taxon>Bifidobacteriaceae</taxon>
        <taxon>Bifidobacterium</taxon>
    </lineage>
</organism>
<comment type="caution">
    <text evidence="1">The sequence shown here is derived from an EMBL/GenBank/DDBJ whole genome shotgun (WGS) entry which is preliminary data.</text>
</comment>
<dbReference type="EMBL" id="RYUT01000002">
    <property type="protein sequence ID" value="RYQ30703.1"/>
    <property type="molecule type" value="Genomic_DNA"/>
</dbReference>
<sequence length="254" mass="28466">MARAIVYTDFDGVLNAFPEAESMPSDLYSPERAFRLDGEATVHVGSGAAYRIRWSSELTDALHELACTGAIELQWLSTWQPYTALLNERLGWNAQIIGTVQWYDPITYTGLRDGKYRAVARRVEVEADGGDPAPIVWIDDEECTRTRCDELRASAPVAPVLIVRPDSRIGISPAAVGAHLRVHRESARVRRRDARRRADTARARRPHGLLMRVCAEEHGFAKPLRIFAIQMAVVRRIASIMHGQGNGREKERTP</sequence>
<evidence type="ECO:0000313" key="1">
    <source>
        <dbReference type="EMBL" id="RYQ30703.1"/>
    </source>
</evidence>
<dbReference type="RefSeq" id="WP_340638991.1">
    <property type="nucleotide sequence ID" value="NZ_RYUO01000002.1"/>
</dbReference>
<gene>
    <name evidence="1" type="ORF">PG2017B_0513</name>
</gene>